<keyword evidence="6" id="KW-1185">Reference proteome</keyword>
<dbReference type="PROSITE" id="PS01124">
    <property type="entry name" value="HTH_ARAC_FAMILY_2"/>
    <property type="match status" value="1"/>
</dbReference>
<dbReference type="PANTHER" id="PTHR43280:SF30">
    <property type="entry name" value="MMSAB OPERON REGULATORY PROTEIN"/>
    <property type="match status" value="1"/>
</dbReference>
<sequence>MDNHTPLEKKKEGFLGQKMIVLPPDALRKILKNVLIQNFHLTAIGHYPNAVFHDRKRTTGSKEYILLYCTEGEGEVSINKKFLPLKPNQFIIVPPNIPHHYRSSVKNPWTIFWVHFTGKRAQFIYNKYANTASPVKFIAYNEEIIKKFLSIIDLLKFSFEERYLEVANINLTQFISFFIYQQEYNSKISEKNMVNKSIEYMKENLHKPLTIYDLAENHNLSVSRYSEIFKENTGHPPIHYFIQLKIQKSCQYLYFTDKNIKEICTLVGFKDPYYFSRMFKKIMDVSPSKYKSTYKS</sequence>
<reference evidence="5 6" key="1">
    <citation type="submission" date="2013-04" db="EMBL/GenBank/DDBJ databases">
        <title>Zunongwangia sp. 22II14-10F7 Genome Sequencing.</title>
        <authorList>
            <person name="Lai Q."/>
            <person name="Shao Z."/>
        </authorList>
    </citation>
    <scope>NUCLEOTIDE SEQUENCE [LARGE SCALE GENOMIC DNA]</scope>
    <source>
        <strain evidence="5 6">22II14-10F7</strain>
    </source>
</reference>
<dbReference type="GO" id="GO:0003700">
    <property type="term" value="F:DNA-binding transcription factor activity"/>
    <property type="evidence" value="ECO:0007669"/>
    <property type="project" value="InterPro"/>
</dbReference>
<dbReference type="InterPro" id="IPR020449">
    <property type="entry name" value="Tscrpt_reg_AraC-type_HTH"/>
</dbReference>
<organism evidence="5 6">
    <name type="scientific">Zunongwangia atlantica 22II14-10F7</name>
    <dbReference type="NCBI Taxonomy" id="1185767"/>
    <lineage>
        <taxon>Bacteria</taxon>
        <taxon>Pseudomonadati</taxon>
        <taxon>Bacteroidota</taxon>
        <taxon>Flavobacteriia</taxon>
        <taxon>Flavobacteriales</taxon>
        <taxon>Flavobacteriaceae</taxon>
        <taxon>Zunongwangia</taxon>
    </lineage>
</organism>
<evidence type="ECO:0000313" key="6">
    <source>
        <dbReference type="Proteomes" id="UP000192746"/>
    </source>
</evidence>
<dbReference type="Gene3D" id="2.60.120.280">
    <property type="entry name" value="Regulatory protein AraC"/>
    <property type="match status" value="1"/>
</dbReference>
<comment type="caution">
    <text evidence="5">The sequence shown here is derived from an EMBL/GenBank/DDBJ whole genome shotgun (WGS) entry which is preliminary data.</text>
</comment>
<proteinExistence type="predicted"/>
<evidence type="ECO:0000256" key="1">
    <source>
        <dbReference type="ARBA" id="ARBA00023015"/>
    </source>
</evidence>
<dbReference type="CDD" id="cd06986">
    <property type="entry name" value="cupin_MmsR-like_N"/>
    <property type="match status" value="1"/>
</dbReference>
<dbReference type="AlphaFoldDB" id="A0A1Y1T2F7"/>
<feature type="domain" description="HTH araC/xylS-type" evidence="4">
    <location>
        <begin position="195"/>
        <end position="293"/>
    </location>
</feature>
<dbReference type="RefSeq" id="WP_084842463.1">
    <property type="nucleotide sequence ID" value="NZ_ARYN01000013.1"/>
</dbReference>
<dbReference type="SUPFAM" id="SSF46689">
    <property type="entry name" value="Homeodomain-like"/>
    <property type="match status" value="2"/>
</dbReference>
<dbReference type="InterPro" id="IPR018060">
    <property type="entry name" value="HTH_AraC"/>
</dbReference>
<keyword evidence="2" id="KW-0238">DNA-binding</keyword>
<dbReference type="InterPro" id="IPR037923">
    <property type="entry name" value="HTH-like"/>
</dbReference>
<dbReference type="Gene3D" id="1.10.10.60">
    <property type="entry name" value="Homeodomain-like"/>
    <property type="match status" value="2"/>
</dbReference>
<dbReference type="PANTHER" id="PTHR43280">
    <property type="entry name" value="ARAC-FAMILY TRANSCRIPTIONAL REGULATOR"/>
    <property type="match status" value="1"/>
</dbReference>
<dbReference type="Pfam" id="PF12833">
    <property type="entry name" value="HTH_18"/>
    <property type="match status" value="1"/>
</dbReference>
<dbReference type="InterPro" id="IPR018062">
    <property type="entry name" value="HTH_AraC-typ_CS"/>
</dbReference>
<dbReference type="InterPro" id="IPR003313">
    <property type="entry name" value="AraC-bd"/>
</dbReference>
<dbReference type="EMBL" id="ARYN01000013">
    <property type="protein sequence ID" value="ORL44775.1"/>
    <property type="molecule type" value="Genomic_DNA"/>
</dbReference>
<evidence type="ECO:0000256" key="3">
    <source>
        <dbReference type="ARBA" id="ARBA00023163"/>
    </source>
</evidence>
<dbReference type="PRINTS" id="PR00032">
    <property type="entry name" value="HTHARAC"/>
</dbReference>
<dbReference type="OrthoDB" id="9813413at2"/>
<dbReference type="Pfam" id="PF02311">
    <property type="entry name" value="AraC_binding"/>
    <property type="match status" value="1"/>
</dbReference>
<keyword evidence="3" id="KW-0804">Transcription</keyword>
<evidence type="ECO:0000259" key="4">
    <source>
        <dbReference type="PROSITE" id="PS01124"/>
    </source>
</evidence>
<dbReference type="SUPFAM" id="SSF51215">
    <property type="entry name" value="Regulatory protein AraC"/>
    <property type="match status" value="1"/>
</dbReference>
<evidence type="ECO:0000313" key="5">
    <source>
        <dbReference type="EMBL" id="ORL44775.1"/>
    </source>
</evidence>
<dbReference type="PROSITE" id="PS00041">
    <property type="entry name" value="HTH_ARAC_FAMILY_1"/>
    <property type="match status" value="1"/>
</dbReference>
<accession>A0A1Y1T2F7</accession>
<dbReference type="GO" id="GO:0043565">
    <property type="term" value="F:sequence-specific DNA binding"/>
    <property type="evidence" value="ECO:0007669"/>
    <property type="project" value="InterPro"/>
</dbReference>
<dbReference type="STRING" id="1185767.IIF7_14724"/>
<dbReference type="SMART" id="SM00342">
    <property type="entry name" value="HTH_ARAC"/>
    <property type="match status" value="1"/>
</dbReference>
<name>A0A1Y1T2F7_9FLAO</name>
<dbReference type="Proteomes" id="UP000192746">
    <property type="component" value="Unassembled WGS sequence"/>
</dbReference>
<gene>
    <name evidence="5" type="ORF">IIF7_14724</name>
</gene>
<dbReference type="InterPro" id="IPR009057">
    <property type="entry name" value="Homeodomain-like_sf"/>
</dbReference>
<keyword evidence="1" id="KW-0805">Transcription regulation</keyword>
<evidence type="ECO:0000256" key="2">
    <source>
        <dbReference type="ARBA" id="ARBA00023125"/>
    </source>
</evidence>
<protein>
    <submittedName>
        <fullName evidence="5">AraC family transcriptional regulator</fullName>
    </submittedName>
</protein>